<dbReference type="Gene3D" id="3.30.420.10">
    <property type="entry name" value="Ribonuclease H-like superfamily/Ribonuclease H"/>
    <property type="match status" value="1"/>
</dbReference>
<feature type="region of interest" description="Disordered" evidence="1">
    <location>
        <begin position="1"/>
        <end position="23"/>
    </location>
</feature>
<dbReference type="InterPro" id="IPR002156">
    <property type="entry name" value="RNaseH_domain"/>
</dbReference>
<gene>
    <name evidence="3" type="ORF">PG991_004968</name>
</gene>
<accession>A0ABR1SA36</accession>
<proteinExistence type="predicted"/>
<dbReference type="EMBL" id="JAQQWI010000007">
    <property type="protein sequence ID" value="KAK8027912.1"/>
    <property type="molecule type" value="Genomic_DNA"/>
</dbReference>
<evidence type="ECO:0000313" key="4">
    <source>
        <dbReference type="Proteomes" id="UP001396898"/>
    </source>
</evidence>
<reference evidence="3 4" key="1">
    <citation type="submission" date="2023-01" db="EMBL/GenBank/DDBJ databases">
        <title>Analysis of 21 Apiospora genomes using comparative genomics revels a genus with tremendous synthesis potential of carbohydrate active enzymes and secondary metabolites.</title>
        <authorList>
            <person name="Sorensen T."/>
        </authorList>
    </citation>
    <scope>NUCLEOTIDE SEQUENCE [LARGE SCALE GENOMIC DNA]</scope>
    <source>
        <strain evidence="3 4">CBS 20057</strain>
    </source>
</reference>
<sequence length="132" mass="15544">MDQEYLKERHEPHKGGTPYTTREAYPRRDDYALVKRNVPKTDSAYLVNGITRNINKWQDNGWMTAGNTAVKNQDLWKWLMELIDEYHNMDAAVDFWLVPREYNSEADRLATQGLTSSLILTEERGFTNRRSF</sequence>
<evidence type="ECO:0000256" key="1">
    <source>
        <dbReference type="SAM" id="MobiDB-lite"/>
    </source>
</evidence>
<dbReference type="InterPro" id="IPR012337">
    <property type="entry name" value="RNaseH-like_sf"/>
</dbReference>
<protein>
    <submittedName>
        <fullName evidence="3">RNase H domain protein</fullName>
    </submittedName>
</protein>
<organism evidence="3 4">
    <name type="scientific">Apiospora marii</name>
    <dbReference type="NCBI Taxonomy" id="335849"/>
    <lineage>
        <taxon>Eukaryota</taxon>
        <taxon>Fungi</taxon>
        <taxon>Dikarya</taxon>
        <taxon>Ascomycota</taxon>
        <taxon>Pezizomycotina</taxon>
        <taxon>Sordariomycetes</taxon>
        <taxon>Xylariomycetidae</taxon>
        <taxon>Amphisphaeriales</taxon>
        <taxon>Apiosporaceae</taxon>
        <taxon>Apiospora</taxon>
    </lineage>
</organism>
<comment type="caution">
    <text evidence="3">The sequence shown here is derived from an EMBL/GenBank/DDBJ whole genome shotgun (WGS) entry which is preliminary data.</text>
</comment>
<dbReference type="InterPro" id="IPR036397">
    <property type="entry name" value="RNaseH_sf"/>
</dbReference>
<evidence type="ECO:0000259" key="2">
    <source>
        <dbReference type="PROSITE" id="PS50879"/>
    </source>
</evidence>
<dbReference type="PROSITE" id="PS50879">
    <property type="entry name" value="RNASE_H_1"/>
    <property type="match status" value="1"/>
</dbReference>
<feature type="domain" description="RNase H type-1" evidence="2">
    <location>
        <begin position="1"/>
        <end position="115"/>
    </location>
</feature>
<keyword evidence="4" id="KW-1185">Reference proteome</keyword>
<name>A0ABR1SA36_9PEZI</name>
<evidence type="ECO:0000313" key="3">
    <source>
        <dbReference type="EMBL" id="KAK8027912.1"/>
    </source>
</evidence>
<feature type="compositionally biased region" description="Basic and acidic residues" evidence="1">
    <location>
        <begin position="1"/>
        <end position="14"/>
    </location>
</feature>
<dbReference type="Pfam" id="PF00075">
    <property type="entry name" value="RNase_H"/>
    <property type="match status" value="1"/>
</dbReference>
<dbReference type="SUPFAM" id="SSF53098">
    <property type="entry name" value="Ribonuclease H-like"/>
    <property type="match status" value="1"/>
</dbReference>
<dbReference type="Proteomes" id="UP001396898">
    <property type="component" value="Unassembled WGS sequence"/>
</dbReference>